<keyword evidence="3" id="KW-0408">Iron</keyword>
<dbReference type="PANTHER" id="PTHR47955">
    <property type="entry name" value="CYTOCHROME P450 FAMILY 71 PROTEIN"/>
    <property type="match status" value="1"/>
</dbReference>
<sequence>MAQVPGIAKMIMLNPWLCLFLLLSLLFLLRVAKRERLNLPPSPPKLPIIGNLHQLGDRLPHRSLRALSAKYGPLMLLHFGKAPTLIVSSEEMAREVMKTHDLAFCRKAPNKGRRSFLLWMR</sequence>
<dbReference type="InterPro" id="IPR036396">
    <property type="entry name" value="Cyt_P450_sf"/>
</dbReference>
<dbReference type="InterPro" id="IPR001128">
    <property type="entry name" value="Cyt_P450"/>
</dbReference>
<proteinExistence type="inferred from homology"/>
<name>A0A9Q0PHH1_9ROSI</name>
<evidence type="ECO:0000313" key="4">
    <source>
        <dbReference type="EMBL" id="KAJ6688257.1"/>
    </source>
</evidence>
<dbReference type="SUPFAM" id="SSF48264">
    <property type="entry name" value="Cytochrome P450"/>
    <property type="match status" value="1"/>
</dbReference>
<dbReference type="GO" id="GO:0016705">
    <property type="term" value="F:oxidoreductase activity, acting on paired donors, with incorporation or reduction of molecular oxygen"/>
    <property type="evidence" value="ECO:0007669"/>
    <property type="project" value="InterPro"/>
</dbReference>
<dbReference type="EMBL" id="JAPFFM010000019">
    <property type="protein sequence ID" value="KAJ6688257.1"/>
    <property type="molecule type" value="Genomic_DNA"/>
</dbReference>
<gene>
    <name evidence="4" type="ORF">OIU74_016886</name>
</gene>
<protein>
    <submittedName>
        <fullName evidence="4">CYTOCHROME P450 71A1-LIKE</fullName>
    </submittedName>
</protein>
<evidence type="ECO:0000256" key="2">
    <source>
        <dbReference type="ARBA" id="ARBA00022723"/>
    </source>
</evidence>
<keyword evidence="2" id="KW-0479">Metal-binding</keyword>
<dbReference type="PANTHER" id="PTHR47955:SF15">
    <property type="entry name" value="CYTOCHROME P450 71A2-LIKE"/>
    <property type="match status" value="1"/>
</dbReference>
<reference evidence="4" key="1">
    <citation type="submission" date="2022-11" db="EMBL/GenBank/DDBJ databases">
        <authorList>
            <person name="Hyden B.L."/>
            <person name="Feng K."/>
            <person name="Yates T."/>
            <person name="Jawdy S."/>
            <person name="Smart L.B."/>
            <person name="Muchero W."/>
        </authorList>
    </citation>
    <scope>NUCLEOTIDE SEQUENCE</scope>
    <source>
        <tissue evidence="4">Shoot tip</tissue>
    </source>
</reference>
<organism evidence="4 5">
    <name type="scientific">Salix koriyanagi</name>
    <dbReference type="NCBI Taxonomy" id="2511006"/>
    <lineage>
        <taxon>Eukaryota</taxon>
        <taxon>Viridiplantae</taxon>
        <taxon>Streptophyta</taxon>
        <taxon>Embryophyta</taxon>
        <taxon>Tracheophyta</taxon>
        <taxon>Spermatophyta</taxon>
        <taxon>Magnoliopsida</taxon>
        <taxon>eudicotyledons</taxon>
        <taxon>Gunneridae</taxon>
        <taxon>Pentapetalae</taxon>
        <taxon>rosids</taxon>
        <taxon>fabids</taxon>
        <taxon>Malpighiales</taxon>
        <taxon>Salicaceae</taxon>
        <taxon>Saliceae</taxon>
        <taxon>Salix</taxon>
    </lineage>
</organism>
<keyword evidence="5" id="KW-1185">Reference proteome</keyword>
<dbReference type="Gene3D" id="1.10.630.10">
    <property type="entry name" value="Cytochrome P450"/>
    <property type="match status" value="1"/>
</dbReference>
<comment type="similarity">
    <text evidence="1">Belongs to the cytochrome P450 family.</text>
</comment>
<dbReference type="AlphaFoldDB" id="A0A9Q0PHH1"/>
<dbReference type="Pfam" id="PF00067">
    <property type="entry name" value="p450"/>
    <property type="match status" value="1"/>
</dbReference>
<evidence type="ECO:0000256" key="3">
    <source>
        <dbReference type="ARBA" id="ARBA00023004"/>
    </source>
</evidence>
<evidence type="ECO:0000313" key="5">
    <source>
        <dbReference type="Proteomes" id="UP001151752"/>
    </source>
</evidence>
<dbReference type="GO" id="GO:0020037">
    <property type="term" value="F:heme binding"/>
    <property type="evidence" value="ECO:0007669"/>
    <property type="project" value="InterPro"/>
</dbReference>
<dbReference type="GO" id="GO:0005506">
    <property type="term" value="F:iron ion binding"/>
    <property type="evidence" value="ECO:0007669"/>
    <property type="project" value="InterPro"/>
</dbReference>
<reference evidence="4" key="2">
    <citation type="journal article" date="2023" name="Int. J. Mol. Sci.">
        <title>De Novo Assembly and Annotation of 11 Diverse Shrub Willow (Salix) Genomes Reveals Novel Gene Organization in Sex-Linked Regions.</title>
        <authorList>
            <person name="Hyden B."/>
            <person name="Feng K."/>
            <person name="Yates T.B."/>
            <person name="Jawdy S."/>
            <person name="Cereghino C."/>
            <person name="Smart L.B."/>
            <person name="Muchero W."/>
        </authorList>
    </citation>
    <scope>NUCLEOTIDE SEQUENCE</scope>
    <source>
        <tissue evidence="4">Shoot tip</tissue>
    </source>
</reference>
<dbReference type="GO" id="GO:0004497">
    <property type="term" value="F:monooxygenase activity"/>
    <property type="evidence" value="ECO:0007669"/>
    <property type="project" value="InterPro"/>
</dbReference>
<evidence type="ECO:0000256" key="1">
    <source>
        <dbReference type="ARBA" id="ARBA00010617"/>
    </source>
</evidence>
<dbReference type="Proteomes" id="UP001151752">
    <property type="component" value="Chromosome 15W"/>
</dbReference>
<comment type="caution">
    <text evidence="4">The sequence shown here is derived from an EMBL/GenBank/DDBJ whole genome shotgun (WGS) entry which is preliminary data.</text>
</comment>
<accession>A0A9Q0PHH1</accession>